<gene>
    <name evidence="1" type="ORF">LCGC14_3093920</name>
</gene>
<dbReference type="EMBL" id="LAZR01066460">
    <property type="protein sequence ID" value="KKK53523.1"/>
    <property type="molecule type" value="Genomic_DNA"/>
</dbReference>
<comment type="caution">
    <text evidence="1">The sequence shown here is derived from an EMBL/GenBank/DDBJ whole genome shotgun (WGS) entry which is preliminary data.</text>
</comment>
<protein>
    <submittedName>
        <fullName evidence="1">Uncharacterized protein</fullName>
    </submittedName>
</protein>
<evidence type="ECO:0000313" key="1">
    <source>
        <dbReference type="EMBL" id="KKK53523.1"/>
    </source>
</evidence>
<name>A0A0F8WA77_9ZZZZ</name>
<reference evidence="1" key="1">
    <citation type="journal article" date="2015" name="Nature">
        <title>Complex archaea that bridge the gap between prokaryotes and eukaryotes.</title>
        <authorList>
            <person name="Spang A."/>
            <person name="Saw J.H."/>
            <person name="Jorgensen S.L."/>
            <person name="Zaremba-Niedzwiedzka K."/>
            <person name="Martijn J."/>
            <person name="Lind A.E."/>
            <person name="van Eijk R."/>
            <person name="Schleper C."/>
            <person name="Guy L."/>
            <person name="Ettema T.J."/>
        </authorList>
    </citation>
    <scope>NUCLEOTIDE SEQUENCE</scope>
</reference>
<organism evidence="1">
    <name type="scientific">marine sediment metagenome</name>
    <dbReference type="NCBI Taxonomy" id="412755"/>
    <lineage>
        <taxon>unclassified sequences</taxon>
        <taxon>metagenomes</taxon>
        <taxon>ecological metagenomes</taxon>
    </lineage>
</organism>
<accession>A0A0F8WA77</accession>
<sequence length="90" mass="10741">MIDNMVPRRPEEGLILVGFGKHNLKDMLEWRDTDKEQDLAEAFTKWPPVYRREDICNQEEIKAACQYLAYLQDLILEYELNNPPEEDKEK</sequence>
<dbReference type="AlphaFoldDB" id="A0A0F8WA77"/>
<proteinExistence type="predicted"/>